<evidence type="ECO:0000313" key="3">
    <source>
        <dbReference type="Proteomes" id="UP000438429"/>
    </source>
</evidence>
<name>A0A6A4RN23_SCOMX</name>
<sequence>MAPLYRGHLRDNRNAHPLQLPLPPSADQGLDGLLEAWWLCLEKQQKVNIAERGQKKKLFEEEQRGEDGAIERQ</sequence>
<evidence type="ECO:0000313" key="2">
    <source>
        <dbReference type="EMBL" id="KAF0021745.1"/>
    </source>
</evidence>
<dbReference type="AlphaFoldDB" id="A0A6A4RN23"/>
<comment type="caution">
    <text evidence="2">The sequence shown here is derived from an EMBL/GenBank/DDBJ whole genome shotgun (WGS) entry which is preliminary data.</text>
</comment>
<feature type="region of interest" description="Disordered" evidence="1">
    <location>
        <begin position="51"/>
        <end position="73"/>
    </location>
</feature>
<protein>
    <submittedName>
        <fullName evidence="2">Uncharacterized protein</fullName>
    </submittedName>
</protein>
<accession>A0A6A4RN23</accession>
<gene>
    <name evidence="2" type="ORF">F2P81_026002</name>
</gene>
<dbReference type="EMBL" id="VEVO01002388">
    <property type="protein sequence ID" value="KAF0021745.1"/>
    <property type="molecule type" value="Genomic_DNA"/>
</dbReference>
<proteinExistence type="predicted"/>
<evidence type="ECO:0000256" key="1">
    <source>
        <dbReference type="SAM" id="MobiDB-lite"/>
    </source>
</evidence>
<reference evidence="2 3" key="1">
    <citation type="submission" date="2019-06" db="EMBL/GenBank/DDBJ databases">
        <title>Draft genomes of female and male turbot (Scophthalmus maximus).</title>
        <authorList>
            <person name="Xu H."/>
            <person name="Xu X.-W."/>
            <person name="Shao C."/>
            <person name="Chen S."/>
        </authorList>
    </citation>
    <scope>NUCLEOTIDE SEQUENCE [LARGE SCALE GENOMIC DNA]</scope>
    <source>
        <strain evidence="2">Ysfricsl-2016a</strain>
        <tissue evidence="2">Blood</tissue>
    </source>
</reference>
<organism evidence="2 3">
    <name type="scientific">Scophthalmus maximus</name>
    <name type="common">Turbot</name>
    <name type="synonym">Psetta maxima</name>
    <dbReference type="NCBI Taxonomy" id="52904"/>
    <lineage>
        <taxon>Eukaryota</taxon>
        <taxon>Metazoa</taxon>
        <taxon>Chordata</taxon>
        <taxon>Craniata</taxon>
        <taxon>Vertebrata</taxon>
        <taxon>Euteleostomi</taxon>
        <taxon>Actinopterygii</taxon>
        <taxon>Neopterygii</taxon>
        <taxon>Teleostei</taxon>
        <taxon>Neoteleostei</taxon>
        <taxon>Acanthomorphata</taxon>
        <taxon>Carangaria</taxon>
        <taxon>Pleuronectiformes</taxon>
        <taxon>Pleuronectoidei</taxon>
        <taxon>Scophthalmidae</taxon>
        <taxon>Scophthalmus</taxon>
    </lineage>
</organism>
<feature type="compositionally biased region" description="Basic and acidic residues" evidence="1">
    <location>
        <begin position="57"/>
        <end position="73"/>
    </location>
</feature>
<dbReference type="Proteomes" id="UP000438429">
    <property type="component" value="Unassembled WGS sequence"/>
</dbReference>
<feature type="region of interest" description="Disordered" evidence="1">
    <location>
        <begin position="1"/>
        <end position="20"/>
    </location>
</feature>